<organism evidence="2 3">
    <name type="scientific">Rhodococcus ruber</name>
    <dbReference type="NCBI Taxonomy" id="1830"/>
    <lineage>
        <taxon>Bacteria</taxon>
        <taxon>Bacillati</taxon>
        <taxon>Actinomycetota</taxon>
        <taxon>Actinomycetes</taxon>
        <taxon>Mycobacteriales</taxon>
        <taxon>Nocardiaceae</taxon>
        <taxon>Rhodococcus</taxon>
    </lineage>
</organism>
<proteinExistence type="predicted"/>
<feature type="region of interest" description="Disordered" evidence="1">
    <location>
        <begin position="1"/>
        <end position="27"/>
    </location>
</feature>
<evidence type="ECO:0000313" key="2">
    <source>
        <dbReference type="EMBL" id="CDZ89888.1"/>
    </source>
</evidence>
<sequence length="69" mass="7990">MNGPGNDGRRATNRKQPGREPSPTWRSKNIALQIFSRTFGFRDRVPETFRPVLTGRRNRCHHRPGRFGS</sequence>
<evidence type="ECO:0000313" key="3">
    <source>
        <dbReference type="Proteomes" id="UP000042997"/>
    </source>
</evidence>
<protein>
    <submittedName>
        <fullName evidence="2">Uncharacterized protein</fullName>
    </submittedName>
</protein>
<gene>
    <name evidence="2" type="ORF">RHRU231_570009</name>
</gene>
<dbReference type="AlphaFoldDB" id="A0A098BMG6"/>
<dbReference type="Proteomes" id="UP000042997">
    <property type="component" value="Unassembled WGS sequence"/>
</dbReference>
<reference evidence="2 3" key="1">
    <citation type="journal article" date="2014" name="Genome Announc.">
        <title>Draft Genome Sequence of Propane- and Butane-Oxidizing Actinobacterium Rhodococcus ruber IEGM 231.</title>
        <authorList>
            <person name="Ivshina I.B."/>
            <person name="Kuyukina M.S."/>
            <person name="Krivoruchko A.V."/>
            <person name="Barbe V."/>
            <person name="Fischer C."/>
        </authorList>
    </citation>
    <scope>NUCLEOTIDE SEQUENCE [LARGE SCALE GENOMIC DNA]</scope>
</reference>
<accession>A0A098BMG6</accession>
<evidence type="ECO:0000256" key="1">
    <source>
        <dbReference type="SAM" id="MobiDB-lite"/>
    </source>
</evidence>
<dbReference type="EMBL" id="CCSD01000069">
    <property type="protein sequence ID" value="CDZ89888.1"/>
    <property type="molecule type" value="Genomic_DNA"/>
</dbReference>
<name>A0A098BMG6_9NOCA</name>